<dbReference type="Pfam" id="PF12802">
    <property type="entry name" value="MarR_2"/>
    <property type="match status" value="1"/>
</dbReference>
<dbReference type="RefSeq" id="WP_381490338.1">
    <property type="nucleotide sequence ID" value="NZ_JBHTIK010000005.1"/>
</dbReference>
<evidence type="ECO:0000259" key="1">
    <source>
        <dbReference type="PROSITE" id="PS50995"/>
    </source>
</evidence>
<evidence type="ECO:0000313" key="3">
    <source>
        <dbReference type="Proteomes" id="UP001597124"/>
    </source>
</evidence>
<comment type="caution">
    <text evidence="2">The sequence shown here is derived from an EMBL/GenBank/DDBJ whole genome shotgun (WGS) entry which is preliminary data.</text>
</comment>
<dbReference type="PRINTS" id="PR00598">
    <property type="entry name" value="HTHMARR"/>
</dbReference>
<dbReference type="PANTHER" id="PTHR33164:SF95">
    <property type="entry name" value="TRANSCRIPTIONAL REGULATOR"/>
    <property type="match status" value="1"/>
</dbReference>
<dbReference type="EMBL" id="JBHTIK010000005">
    <property type="protein sequence ID" value="MFD0848855.1"/>
    <property type="molecule type" value="Genomic_DNA"/>
</dbReference>
<dbReference type="PANTHER" id="PTHR33164">
    <property type="entry name" value="TRANSCRIPTIONAL REGULATOR, MARR FAMILY"/>
    <property type="match status" value="1"/>
</dbReference>
<dbReference type="InterPro" id="IPR039422">
    <property type="entry name" value="MarR/SlyA-like"/>
</dbReference>
<dbReference type="Proteomes" id="UP001597124">
    <property type="component" value="Unassembled WGS sequence"/>
</dbReference>
<protein>
    <submittedName>
        <fullName evidence="2">MarR family winged helix-turn-helix transcriptional regulator</fullName>
    </submittedName>
</protein>
<organism evidence="2 3">
    <name type="scientific">Sphingosinicella xenopeptidilytica</name>
    <dbReference type="NCBI Taxonomy" id="364098"/>
    <lineage>
        <taxon>Bacteria</taxon>
        <taxon>Pseudomonadati</taxon>
        <taxon>Pseudomonadota</taxon>
        <taxon>Alphaproteobacteria</taxon>
        <taxon>Sphingomonadales</taxon>
        <taxon>Sphingosinicellaceae</taxon>
        <taxon>Sphingosinicella</taxon>
    </lineage>
</organism>
<reference evidence="3" key="1">
    <citation type="journal article" date="2019" name="Int. J. Syst. Evol. Microbiol.">
        <title>The Global Catalogue of Microorganisms (GCM) 10K type strain sequencing project: providing services to taxonomists for standard genome sequencing and annotation.</title>
        <authorList>
            <consortium name="The Broad Institute Genomics Platform"/>
            <consortium name="The Broad Institute Genome Sequencing Center for Infectious Disease"/>
            <person name="Wu L."/>
            <person name="Ma J."/>
        </authorList>
    </citation>
    <scope>NUCLEOTIDE SEQUENCE [LARGE SCALE GENOMIC DNA]</scope>
    <source>
        <strain evidence="3">CCUG 52537</strain>
    </source>
</reference>
<accession>A0ABW3C3C5</accession>
<dbReference type="PROSITE" id="PS50995">
    <property type="entry name" value="HTH_MARR_2"/>
    <property type="match status" value="1"/>
</dbReference>
<dbReference type="SMART" id="SM00347">
    <property type="entry name" value="HTH_MARR"/>
    <property type="match status" value="1"/>
</dbReference>
<proteinExistence type="predicted"/>
<sequence length="146" mass="16299">MAKKPFADFDLAFSAGHLLRRCHQRSHELFNETMAPFGLTRQQTALLITLLREPGASVQELADITGTDRNTLGGIITRLVSKGLVDQRRSERDARAYELEISQQGLALLHEMEAGVKRVQEQILAPLDPEEREAFIGYARKLASLG</sequence>
<keyword evidence="3" id="KW-1185">Reference proteome</keyword>
<name>A0ABW3C3C5_SPHXN</name>
<gene>
    <name evidence="2" type="ORF">ACFQ00_11015</name>
</gene>
<dbReference type="InterPro" id="IPR000835">
    <property type="entry name" value="HTH_MarR-typ"/>
</dbReference>
<evidence type="ECO:0000313" key="2">
    <source>
        <dbReference type="EMBL" id="MFD0848855.1"/>
    </source>
</evidence>
<dbReference type="InterPro" id="IPR036388">
    <property type="entry name" value="WH-like_DNA-bd_sf"/>
</dbReference>
<dbReference type="InterPro" id="IPR036390">
    <property type="entry name" value="WH_DNA-bd_sf"/>
</dbReference>
<dbReference type="Gene3D" id="1.10.10.10">
    <property type="entry name" value="Winged helix-like DNA-binding domain superfamily/Winged helix DNA-binding domain"/>
    <property type="match status" value="1"/>
</dbReference>
<dbReference type="SUPFAM" id="SSF46785">
    <property type="entry name" value="Winged helix' DNA-binding domain"/>
    <property type="match status" value="1"/>
</dbReference>
<feature type="domain" description="HTH marR-type" evidence="1">
    <location>
        <begin position="12"/>
        <end position="144"/>
    </location>
</feature>